<name>A0AAW3FCQ9_9BACT</name>
<dbReference type="Proteomes" id="UP000029533">
    <property type="component" value="Unassembled WGS sequence"/>
</dbReference>
<reference evidence="2 3" key="1">
    <citation type="submission" date="2014-07" db="EMBL/GenBank/DDBJ databases">
        <authorList>
            <person name="McCorrison J."/>
            <person name="Sanka R."/>
            <person name="Torralba M."/>
            <person name="Gillis M."/>
            <person name="Haft D.H."/>
            <person name="Methe B."/>
            <person name="Sutton G."/>
            <person name="Nelson K.E."/>
        </authorList>
    </citation>
    <scope>NUCLEOTIDE SEQUENCE [LARGE SCALE GENOMIC DNA]</scope>
    <source>
        <strain evidence="2 3">DNF00424</strain>
    </source>
</reference>
<gene>
    <name evidence="2" type="ORF">HMPREF2132_11245</name>
</gene>
<dbReference type="RefSeq" id="WP_036871042.1">
    <property type="nucleotide sequence ID" value="NZ_JRNJ01000104.1"/>
</dbReference>
<evidence type="ECO:0008006" key="4">
    <source>
        <dbReference type="Google" id="ProtNLM"/>
    </source>
</evidence>
<dbReference type="AlphaFoldDB" id="A0AAW3FCQ9"/>
<evidence type="ECO:0000313" key="2">
    <source>
        <dbReference type="EMBL" id="KGF24863.1"/>
    </source>
</evidence>
<feature type="signal peptide" evidence="1">
    <location>
        <begin position="1"/>
        <end position="22"/>
    </location>
</feature>
<sequence>MKKYLFLMFAVLSMAVTFTACSSDNDDEGNRESELIEASYNRVKAQIVGNWILDAYYEEYSTNPYIKNGWNDIEEAYWHNDKDYKLSFSNSNVTNKENHVFPYAVTLKKDYTTSMYNPSENDYQYIYKKGIVLLEYDDNKYVCDIKSDGKLYLYDYQIGLTGTPKYRYRRN</sequence>
<evidence type="ECO:0000256" key="1">
    <source>
        <dbReference type="SAM" id="SignalP"/>
    </source>
</evidence>
<feature type="chain" id="PRO_5043946544" description="Lipocalin-like domain-containing protein" evidence="1">
    <location>
        <begin position="23"/>
        <end position="171"/>
    </location>
</feature>
<protein>
    <recommendedName>
        <fullName evidence="4">Lipocalin-like domain-containing protein</fullName>
    </recommendedName>
</protein>
<comment type="caution">
    <text evidence="2">The sequence shown here is derived from an EMBL/GenBank/DDBJ whole genome shotgun (WGS) entry which is preliminary data.</text>
</comment>
<dbReference type="PROSITE" id="PS51257">
    <property type="entry name" value="PROKAR_LIPOPROTEIN"/>
    <property type="match status" value="1"/>
</dbReference>
<keyword evidence="1" id="KW-0732">Signal</keyword>
<accession>A0AAW3FCQ9</accession>
<evidence type="ECO:0000313" key="3">
    <source>
        <dbReference type="Proteomes" id="UP000029533"/>
    </source>
</evidence>
<proteinExistence type="predicted"/>
<organism evidence="2 3">
    <name type="scientific">Prevotella histicola JCM 15637 = DNF00424</name>
    <dbReference type="NCBI Taxonomy" id="1236504"/>
    <lineage>
        <taxon>Bacteria</taxon>
        <taxon>Pseudomonadati</taxon>
        <taxon>Bacteroidota</taxon>
        <taxon>Bacteroidia</taxon>
        <taxon>Bacteroidales</taxon>
        <taxon>Prevotellaceae</taxon>
        <taxon>Prevotella</taxon>
    </lineage>
</organism>
<dbReference type="EMBL" id="JRNJ01000104">
    <property type="protein sequence ID" value="KGF24863.1"/>
    <property type="molecule type" value="Genomic_DNA"/>
</dbReference>